<comment type="caution">
    <text evidence="4">The sequence shown here is derived from an EMBL/GenBank/DDBJ whole genome shotgun (WGS) entry which is preliminary data.</text>
</comment>
<dbReference type="GO" id="GO:0004252">
    <property type="term" value="F:serine-type endopeptidase activity"/>
    <property type="evidence" value="ECO:0007669"/>
    <property type="project" value="InterPro"/>
</dbReference>
<dbReference type="InterPro" id="IPR009003">
    <property type="entry name" value="Peptidase_S1_PA"/>
</dbReference>
<feature type="chain" id="PRO_5043051597" description="Peptidase S1 domain-containing protein" evidence="2">
    <location>
        <begin position="21"/>
        <end position="299"/>
    </location>
</feature>
<dbReference type="InterPro" id="IPR001254">
    <property type="entry name" value="Trypsin_dom"/>
</dbReference>
<name>A0AAN7AZ92_9PEZI</name>
<dbReference type="Pfam" id="PF00089">
    <property type="entry name" value="Trypsin"/>
    <property type="match status" value="1"/>
</dbReference>
<evidence type="ECO:0000256" key="1">
    <source>
        <dbReference type="ARBA" id="ARBA00022729"/>
    </source>
</evidence>
<accession>A0AAN7AZ92</accession>
<dbReference type="PANTHER" id="PTHR15462">
    <property type="entry name" value="SERINE PROTEASE"/>
    <property type="match status" value="1"/>
</dbReference>
<dbReference type="SUPFAM" id="SSF50494">
    <property type="entry name" value="Trypsin-like serine proteases"/>
    <property type="match status" value="1"/>
</dbReference>
<reference evidence="4" key="1">
    <citation type="journal article" date="2023" name="Mol. Phylogenet. Evol.">
        <title>Genome-scale phylogeny and comparative genomics of the fungal order Sordariales.</title>
        <authorList>
            <person name="Hensen N."/>
            <person name="Bonometti L."/>
            <person name="Westerberg I."/>
            <person name="Brannstrom I.O."/>
            <person name="Guillou S."/>
            <person name="Cros-Aarteil S."/>
            <person name="Calhoun S."/>
            <person name="Haridas S."/>
            <person name="Kuo A."/>
            <person name="Mondo S."/>
            <person name="Pangilinan J."/>
            <person name="Riley R."/>
            <person name="LaButti K."/>
            <person name="Andreopoulos B."/>
            <person name="Lipzen A."/>
            <person name="Chen C."/>
            <person name="Yan M."/>
            <person name="Daum C."/>
            <person name="Ng V."/>
            <person name="Clum A."/>
            <person name="Steindorff A."/>
            <person name="Ohm R.A."/>
            <person name="Martin F."/>
            <person name="Silar P."/>
            <person name="Natvig D.O."/>
            <person name="Lalanne C."/>
            <person name="Gautier V."/>
            <person name="Ament-Velasquez S.L."/>
            <person name="Kruys A."/>
            <person name="Hutchinson M.I."/>
            <person name="Powell A.J."/>
            <person name="Barry K."/>
            <person name="Miller A.N."/>
            <person name="Grigoriev I.V."/>
            <person name="Debuchy R."/>
            <person name="Gladieux P."/>
            <person name="Hiltunen Thoren M."/>
            <person name="Johannesson H."/>
        </authorList>
    </citation>
    <scope>NUCLEOTIDE SEQUENCE</scope>
    <source>
        <strain evidence="4">PSN293</strain>
    </source>
</reference>
<evidence type="ECO:0000313" key="4">
    <source>
        <dbReference type="EMBL" id="KAK4206931.1"/>
    </source>
</evidence>
<dbReference type="AlphaFoldDB" id="A0AAN7AZ92"/>
<dbReference type="InterPro" id="IPR043504">
    <property type="entry name" value="Peptidase_S1_PA_chymotrypsin"/>
</dbReference>
<dbReference type="EMBL" id="MU858336">
    <property type="protein sequence ID" value="KAK4206931.1"/>
    <property type="molecule type" value="Genomic_DNA"/>
</dbReference>
<dbReference type="InterPro" id="IPR050966">
    <property type="entry name" value="Glutamyl_endopeptidase"/>
</dbReference>
<feature type="domain" description="Peptidase S1" evidence="3">
    <location>
        <begin position="99"/>
        <end position="271"/>
    </location>
</feature>
<evidence type="ECO:0000256" key="2">
    <source>
        <dbReference type="SAM" id="SignalP"/>
    </source>
</evidence>
<proteinExistence type="predicted"/>
<evidence type="ECO:0000313" key="5">
    <source>
        <dbReference type="Proteomes" id="UP001301769"/>
    </source>
</evidence>
<keyword evidence="1 2" id="KW-0732">Signal</keyword>
<organism evidence="4 5">
    <name type="scientific">Rhypophila decipiens</name>
    <dbReference type="NCBI Taxonomy" id="261697"/>
    <lineage>
        <taxon>Eukaryota</taxon>
        <taxon>Fungi</taxon>
        <taxon>Dikarya</taxon>
        <taxon>Ascomycota</taxon>
        <taxon>Pezizomycotina</taxon>
        <taxon>Sordariomycetes</taxon>
        <taxon>Sordariomycetidae</taxon>
        <taxon>Sordariales</taxon>
        <taxon>Naviculisporaceae</taxon>
        <taxon>Rhypophila</taxon>
    </lineage>
</organism>
<dbReference type="PANTHER" id="PTHR15462:SF8">
    <property type="entry name" value="SERINE PROTEASE"/>
    <property type="match status" value="1"/>
</dbReference>
<gene>
    <name evidence="4" type="ORF">QBC37DRAFT_299823</name>
</gene>
<dbReference type="Gene3D" id="2.40.10.10">
    <property type="entry name" value="Trypsin-like serine proteases"/>
    <property type="match status" value="2"/>
</dbReference>
<sequence>MLSTPILTTAFLALVASISAAPSPDPNLASAPLVQVKTYTPSQLAPFLGKTNPGHSINASLAARELESSQEDHLAKRSGVIGADNRVLWTSKDYPYSAIGRISFSSGWKCTGVLVGSRHVATARSCIPLSDTWGARFAPSYYDGERLGGSNVVAAVMLPFFSFPPCGYKDDFAILVLADQIGYERGWFGSKEIYCPGQKNSNGWFHMGYPSDKDNGNRPYRQEAIKLLSCDTCAPGGPLETDADVTGPYGQPGGPLWLLENGERFVYGVATDWNTPGRNYFASGPDFLGAIGAARRDYP</sequence>
<dbReference type="GO" id="GO:0006508">
    <property type="term" value="P:proteolysis"/>
    <property type="evidence" value="ECO:0007669"/>
    <property type="project" value="InterPro"/>
</dbReference>
<reference evidence="4" key="2">
    <citation type="submission" date="2023-05" db="EMBL/GenBank/DDBJ databases">
        <authorList>
            <consortium name="Lawrence Berkeley National Laboratory"/>
            <person name="Steindorff A."/>
            <person name="Hensen N."/>
            <person name="Bonometti L."/>
            <person name="Westerberg I."/>
            <person name="Brannstrom I.O."/>
            <person name="Guillou S."/>
            <person name="Cros-Aarteil S."/>
            <person name="Calhoun S."/>
            <person name="Haridas S."/>
            <person name="Kuo A."/>
            <person name="Mondo S."/>
            <person name="Pangilinan J."/>
            <person name="Riley R."/>
            <person name="Labutti K."/>
            <person name="Andreopoulos B."/>
            <person name="Lipzen A."/>
            <person name="Chen C."/>
            <person name="Yanf M."/>
            <person name="Daum C."/>
            <person name="Ng V."/>
            <person name="Clum A."/>
            <person name="Ohm R."/>
            <person name="Martin F."/>
            <person name="Silar P."/>
            <person name="Natvig D."/>
            <person name="Lalanne C."/>
            <person name="Gautier V."/>
            <person name="Ament-Velasquez S.L."/>
            <person name="Kruys A."/>
            <person name="Hutchinson M.I."/>
            <person name="Powell A.J."/>
            <person name="Barry K."/>
            <person name="Miller A.N."/>
            <person name="Grigoriev I.V."/>
            <person name="Debuchy R."/>
            <person name="Gladieux P."/>
            <person name="Thoren M.H."/>
            <person name="Johannesson H."/>
        </authorList>
    </citation>
    <scope>NUCLEOTIDE SEQUENCE</scope>
    <source>
        <strain evidence="4">PSN293</strain>
    </source>
</reference>
<keyword evidence="5" id="KW-1185">Reference proteome</keyword>
<feature type="signal peptide" evidence="2">
    <location>
        <begin position="1"/>
        <end position="20"/>
    </location>
</feature>
<protein>
    <recommendedName>
        <fullName evidence="3">Peptidase S1 domain-containing protein</fullName>
    </recommendedName>
</protein>
<dbReference type="Proteomes" id="UP001301769">
    <property type="component" value="Unassembled WGS sequence"/>
</dbReference>
<evidence type="ECO:0000259" key="3">
    <source>
        <dbReference type="Pfam" id="PF00089"/>
    </source>
</evidence>